<geneLocation type="plasmid" evidence="1 2">
    <name>p14456</name>
</geneLocation>
<protein>
    <submittedName>
        <fullName evidence="1">Sigma-70, region 4</fullName>
    </submittedName>
</protein>
<dbReference type="AlphaFoldDB" id="A0A9W3SK70"/>
<reference evidence="1 2" key="1">
    <citation type="submission" date="2016-04" db="EMBL/GenBank/DDBJ databases">
        <title>High quality genome of the nematocidal Bacillus thuringiensis MYBT18246.</title>
        <authorList>
            <person name="Hollensteiner J."/>
            <person name="Poehlein A."/>
            <person name="Sproeer C."/>
            <person name="Bunk B."/>
            <person name="Rosenstiel P."/>
            <person name="Schulenburg H."/>
            <person name="Liesegang H."/>
        </authorList>
    </citation>
    <scope>NUCLEOTIDE SEQUENCE [LARGE SCALE GENOMIC DNA]</scope>
    <source>
        <strain evidence="1 2">MYBT18246</strain>
        <plasmid evidence="1 2">p14456</plasmid>
    </source>
</reference>
<organism evidence="1 2">
    <name type="scientific">Bacillus thuringiensis</name>
    <dbReference type="NCBI Taxonomy" id="1428"/>
    <lineage>
        <taxon>Bacteria</taxon>
        <taxon>Bacillati</taxon>
        <taxon>Bacillota</taxon>
        <taxon>Bacilli</taxon>
        <taxon>Bacillales</taxon>
        <taxon>Bacillaceae</taxon>
        <taxon>Bacillus</taxon>
        <taxon>Bacillus cereus group</taxon>
    </lineage>
</organism>
<proteinExistence type="predicted"/>
<dbReference type="Proteomes" id="UP000092743">
    <property type="component" value="Plasmid p14456"/>
</dbReference>
<sequence>MKKGQLIVLRTTRRPTPQEWDELCRQAVVLREENFTYEEIAKKLGVHKGSVPAQLKKRGLWKSESKSIKEWDRLCKQVVILREQGISYTKISEKLNVNSTTMQLQLKKRNLWKVAPTWRSKEEWTELCKEAVILREQGLSYSIISKRLGVNISSMKSQLKKRKLIETDYFEQTSKEWDEICKEAVCLREQGCSYVAIANNLKVPSNSVQFQLKKRGLWNVRYRSTEELDEICKQAVLLCEEGLSYSEIEQRFNLPRKSLLGSLKKRGLWNGVSEEERQKAAREKWDGLCQAAVVLHKEGIGYPEIAKQLGCNESSLGKELKKRNLWRGISYEQKREEWDELCKQAVVLKKQGHGYKEISGLLGCQDSGLYIQLEKRGLLEADFLENNQKKWDELCKEAVILREEGWLYKEIAQKFGYKSTSILCKQLKRRGLWKGESRAESKEKWDKLCQQAAIIRKEHRFSYTQIALQLNCSNATLQQQLKKRGLYRKFHKDIKQEDYT</sequence>
<gene>
    <name evidence="1" type="ORF">BT246_72940</name>
</gene>
<name>A0A9W3SK70_BACTU</name>
<accession>A0A9W3SK70</accession>
<dbReference type="EMBL" id="CP015360">
    <property type="protein sequence ID" value="ANS52582.1"/>
    <property type="molecule type" value="Genomic_DNA"/>
</dbReference>
<evidence type="ECO:0000313" key="1">
    <source>
        <dbReference type="EMBL" id="ANS52582.1"/>
    </source>
</evidence>
<keyword evidence="1" id="KW-0614">Plasmid</keyword>
<evidence type="ECO:0000313" key="2">
    <source>
        <dbReference type="Proteomes" id="UP000092743"/>
    </source>
</evidence>
<dbReference type="RefSeq" id="WP_065487313.1">
    <property type="nucleotide sequence ID" value="NZ_CP015360.1"/>
</dbReference>